<keyword evidence="3" id="KW-1185">Reference proteome</keyword>
<name>A0AAD3XED3_NEPGR</name>
<comment type="caution">
    <text evidence="2">The sequence shown here is derived from an EMBL/GenBank/DDBJ whole genome shotgun (WGS) entry which is preliminary data.</text>
</comment>
<evidence type="ECO:0000313" key="2">
    <source>
        <dbReference type="EMBL" id="GMH02068.1"/>
    </source>
</evidence>
<gene>
    <name evidence="2" type="ORF">Nepgr_003907</name>
</gene>
<dbReference type="Proteomes" id="UP001279734">
    <property type="component" value="Unassembled WGS sequence"/>
</dbReference>
<organism evidence="2 3">
    <name type="scientific">Nepenthes gracilis</name>
    <name type="common">Slender pitcher plant</name>
    <dbReference type="NCBI Taxonomy" id="150966"/>
    <lineage>
        <taxon>Eukaryota</taxon>
        <taxon>Viridiplantae</taxon>
        <taxon>Streptophyta</taxon>
        <taxon>Embryophyta</taxon>
        <taxon>Tracheophyta</taxon>
        <taxon>Spermatophyta</taxon>
        <taxon>Magnoliopsida</taxon>
        <taxon>eudicotyledons</taxon>
        <taxon>Gunneridae</taxon>
        <taxon>Pentapetalae</taxon>
        <taxon>Caryophyllales</taxon>
        <taxon>Nepenthaceae</taxon>
        <taxon>Nepenthes</taxon>
    </lineage>
</organism>
<proteinExistence type="predicted"/>
<feature type="region of interest" description="Disordered" evidence="1">
    <location>
        <begin position="166"/>
        <end position="201"/>
    </location>
</feature>
<evidence type="ECO:0000313" key="3">
    <source>
        <dbReference type="Proteomes" id="UP001279734"/>
    </source>
</evidence>
<feature type="compositionally biased region" description="Polar residues" evidence="1">
    <location>
        <begin position="171"/>
        <end position="180"/>
    </location>
</feature>
<dbReference type="AlphaFoldDB" id="A0AAD3XED3"/>
<protein>
    <submittedName>
        <fullName evidence="2">Uncharacterized protein</fullName>
    </submittedName>
</protein>
<accession>A0AAD3XED3</accession>
<reference evidence="2" key="1">
    <citation type="submission" date="2023-05" db="EMBL/GenBank/DDBJ databases">
        <title>Nepenthes gracilis genome sequencing.</title>
        <authorList>
            <person name="Fukushima K."/>
        </authorList>
    </citation>
    <scope>NUCLEOTIDE SEQUENCE</scope>
    <source>
        <strain evidence="2">SING2019-196</strain>
    </source>
</reference>
<feature type="region of interest" description="Disordered" evidence="1">
    <location>
        <begin position="25"/>
        <end position="49"/>
    </location>
</feature>
<sequence length="237" mass="25967">MEALSYSGTALVVVDVDYLWKPDRGYNIPTKPNRRNHPNKKGQADPISKPLMVYRPTGRLLAGPMPIPYRPKINQKAPAMGAPSTTIPKPFPSPISNSFGALQDPECEGPVGDNAMVQKTSKGVESQVISPHRTLENVSIRSDGCLPPEHGIEAHTNLAMEHSVDRDSIHGSPSSDNAVSYQERGNPLNPPRIDTQQTNPSNLANVGINNLAYRQDDVMLAPPLWGMADVFAKLRWY</sequence>
<evidence type="ECO:0000256" key="1">
    <source>
        <dbReference type="SAM" id="MobiDB-lite"/>
    </source>
</evidence>
<dbReference type="EMBL" id="BSYO01000003">
    <property type="protein sequence ID" value="GMH02068.1"/>
    <property type="molecule type" value="Genomic_DNA"/>
</dbReference>